<accession>A0A2N5SNQ6</accession>
<evidence type="ECO:0000313" key="3">
    <source>
        <dbReference type="Proteomes" id="UP000235388"/>
    </source>
</evidence>
<sequence>MELSHDVKFNEALYPGISLFNPAGLLTPPNKIEEIFEEDSPLESGKSPDIPPQEDGSESSGDSIREIEQQLTAAPLPPVPVLDDKEEPSIPGGLSSS</sequence>
<dbReference type="Proteomes" id="UP000235388">
    <property type="component" value="Unassembled WGS sequence"/>
</dbReference>
<comment type="caution">
    <text evidence="2">The sequence shown here is derived from an EMBL/GenBank/DDBJ whole genome shotgun (WGS) entry which is preliminary data.</text>
</comment>
<organism evidence="2 3">
    <name type="scientific">Puccinia coronata f. sp. avenae</name>
    <dbReference type="NCBI Taxonomy" id="200324"/>
    <lineage>
        <taxon>Eukaryota</taxon>
        <taxon>Fungi</taxon>
        <taxon>Dikarya</taxon>
        <taxon>Basidiomycota</taxon>
        <taxon>Pucciniomycotina</taxon>
        <taxon>Pucciniomycetes</taxon>
        <taxon>Pucciniales</taxon>
        <taxon>Pucciniaceae</taxon>
        <taxon>Puccinia</taxon>
    </lineage>
</organism>
<dbReference type="EMBL" id="PGCJ01000910">
    <property type="protein sequence ID" value="PLW14869.1"/>
    <property type="molecule type" value="Genomic_DNA"/>
</dbReference>
<protein>
    <submittedName>
        <fullName evidence="2">Uncharacterized protein</fullName>
    </submittedName>
</protein>
<keyword evidence="3" id="KW-1185">Reference proteome</keyword>
<evidence type="ECO:0000313" key="2">
    <source>
        <dbReference type="EMBL" id="PLW14869.1"/>
    </source>
</evidence>
<feature type="region of interest" description="Disordered" evidence="1">
    <location>
        <begin position="38"/>
        <end position="97"/>
    </location>
</feature>
<evidence type="ECO:0000256" key="1">
    <source>
        <dbReference type="SAM" id="MobiDB-lite"/>
    </source>
</evidence>
<gene>
    <name evidence="2" type="ORF">PCANC_16911</name>
</gene>
<reference evidence="2 3" key="1">
    <citation type="submission" date="2017-11" db="EMBL/GenBank/DDBJ databases">
        <title>De novo assembly and phasing of dikaryotic genomes from two isolates of Puccinia coronata f. sp. avenae, the causal agent of oat crown rust.</title>
        <authorList>
            <person name="Miller M.E."/>
            <person name="Zhang Y."/>
            <person name="Omidvar V."/>
            <person name="Sperschneider J."/>
            <person name="Schwessinger B."/>
            <person name="Raley C."/>
            <person name="Palmer J.M."/>
            <person name="Garnica D."/>
            <person name="Upadhyaya N."/>
            <person name="Rathjen J."/>
            <person name="Taylor J.M."/>
            <person name="Park R.F."/>
            <person name="Dodds P.N."/>
            <person name="Hirsch C.D."/>
            <person name="Kianian S.F."/>
            <person name="Figueroa M."/>
        </authorList>
    </citation>
    <scope>NUCLEOTIDE SEQUENCE [LARGE SCALE GENOMIC DNA]</scope>
    <source>
        <strain evidence="2">12NC29</strain>
    </source>
</reference>
<dbReference type="AlphaFoldDB" id="A0A2N5SNQ6"/>
<proteinExistence type="predicted"/>
<name>A0A2N5SNQ6_9BASI</name>